<evidence type="ECO:0000256" key="2">
    <source>
        <dbReference type="ARBA" id="ARBA00023015"/>
    </source>
</evidence>
<dbReference type="Pfam" id="PF04545">
    <property type="entry name" value="Sigma70_r4"/>
    <property type="match status" value="1"/>
</dbReference>
<dbReference type="NCBIfam" id="TIGR02394">
    <property type="entry name" value="rpoS_proteo"/>
    <property type="match status" value="1"/>
</dbReference>
<comment type="subunit">
    <text evidence="6">Interacts with the RNA polymerase core enzyme.</text>
</comment>
<keyword evidence="3 6" id="KW-0731">Sigma factor</keyword>
<comment type="caution">
    <text evidence="9">The sequence shown here is derived from an EMBL/GenBank/DDBJ whole genome shotgun (WGS) entry which is preliminary data.</text>
</comment>
<dbReference type="GO" id="GO:0016987">
    <property type="term" value="F:sigma factor activity"/>
    <property type="evidence" value="ECO:0007669"/>
    <property type="project" value="UniProtKB-UniRule"/>
</dbReference>
<evidence type="ECO:0000256" key="6">
    <source>
        <dbReference type="HAMAP-Rule" id="MF_00959"/>
    </source>
</evidence>
<keyword evidence="1 6" id="KW-0963">Cytoplasm</keyword>
<keyword evidence="4 6" id="KW-0238">DNA-binding</keyword>
<dbReference type="CDD" id="cd06171">
    <property type="entry name" value="Sigma70_r4"/>
    <property type="match status" value="1"/>
</dbReference>
<feature type="DNA-binding region" description="H-T-H motif" evidence="6">
    <location>
        <begin position="269"/>
        <end position="288"/>
    </location>
</feature>
<dbReference type="Pfam" id="PF00140">
    <property type="entry name" value="Sigma70_r1_2"/>
    <property type="match status" value="1"/>
</dbReference>
<evidence type="ECO:0000313" key="10">
    <source>
        <dbReference type="Proteomes" id="UP000030428"/>
    </source>
</evidence>
<reference evidence="9 10" key="1">
    <citation type="journal article" date="2016" name="Front. Microbiol.">
        <title>Single-Cell (Meta-)Genomics of a Dimorphic Candidatus Thiomargarita nelsonii Reveals Genomic Plasticity.</title>
        <authorList>
            <person name="Flood B.E."/>
            <person name="Fliss P."/>
            <person name="Jones D.S."/>
            <person name="Dick G.J."/>
            <person name="Jain S."/>
            <person name="Kaster A.K."/>
            <person name="Winkel M."/>
            <person name="Mussmann M."/>
            <person name="Bailey J."/>
        </authorList>
    </citation>
    <scope>NUCLEOTIDE SEQUENCE [LARGE SCALE GENOMIC DNA]</scope>
    <source>
        <strain evidence="9">Hydrate Ridge</strain>
    </source>
</reference>
<evidence type="ECO:0000313" key="9">
    <source>
        <dbReference type="EMBL" id="KHD05144.1"/>
    </source>
</evidence>
<dbReference type="InterPro" id="IPR007624">
    <property type="entry name" value="RNA_pol_sigma70_r3"/>
</dbReference>
<feature type="region of interest" description="Sigma-70 factor domain-3" evidence="6">
    <location>
        <begin position="155"/>
        <end position="230"/>
    </location>
</feature>
<dbReference type="HAMAP" id="MF_00959">
    <property type="entry name" value="Sigma70_RpoS"/>
    <property type="match status" value="1"/>
</dbReference>
<dbReference type="Gene3D" id="1.10.601.10">
    <property type="entry name" value="RNA Polymerase Primary Sigma Factor"/>
    <property type="match status" value="2"/>
</dbReference>
<organism evidence="9 10">
    <name type="scientific">Candidatus Thiomargarita nelsonii</name>
    <dbReference type="NCBI Taxonomy" id="1003181"/>
    <lineage>
        <taxon>Bacteria</taxon>
        <taxon>Pseudomonadati</taxon>
        <taxon>Pseudomonadota</taxon>
        <taxon>Gammaproteobacteria</taxon>
        <taxon>Thiotrichales</taxon>
        <taxon>Thiotrichaceae</taxon>
        <taxon>Thiomargarita</taxon>
    </lineage>
</organism>
<comment type="function">
    <text evidence="6">Sigma factors are initiation factors that promote the attachment of RNA polymerase to specific initiation sites and are then released. This sigma factor is the master transcriptional regulator of the stationary phase and the general stress response.</text>
</comment>
<dbReference type="InterPro" id="IPR007627">
    <property type="entry name" value="RNA_pol_sigma70_r2"/>
</dbReference>
<dbReference type="InterPro" id="IPR050239">
    <property type="entry name" value="Sigma-70_RNA_pol_init_factors"/>
</dbReference>
<dbReference type="SUPFAM" id="SSF88659">
    <property type="entry name" value="Sigma3 and sigma4 domains of RNA polymerase sigma factors"/>
    <property type="match status" value="2"/>
</dbReference>
<dbReference type="AlphaFoldDB" id="A0A0A6S0Z5"/>
<gene>
    <name evidence="6" type="primary">rpoS</name>
    <name evidence="9" type="ORF">PN36_05565</name>
</gene>
<dbReference type="GO" id="GO:0005737">
    <property type="term" value="C:cytoplasm"/>
    <property type="evidence" value="ECO:0007669"/>
    <property type="project" value="UniProtKB-SubCell"/>
</dbReference>
<dbReference type="SUPFAM" id="SSF88946">
    <property type="entry name" value="Sigma2 domain of RNA polymerase sigma factors"/>
    <property type="match status" value="1"/>
</dbReference>
<evidence type="ECO:0000259" key="7">
    <source>
        <dbReference type="PROSITE" id="PS00715"/>
    </source>
</evidence>
<dbReference type="Gene3D" id="1.10.10.10">
    <property type="entry name" value="Winged helix-like DNA-binding domain superfamily/Winged helix DNA-binding domain"/>
    <property type="match status" value="2"/>
</dbReference>
<dbReference type="InterPro" id="IPR013324">
    <property type="entry name" value="RNA_pol_sigma_r3/r4-like"/>
</dbReference>
<dbReference type="EMBL" id="JSZA02000015">
    <property type="protein sequence ID" value="KHD05144.1"/>
    <property type="molecule type" value="Genomic_DNA"/>
</dbReference>
<name>A0A0A6S0Z5_9GAMM</name>
<comment type="subcellular location">
    <subcellularLocation>
        <location evidence="6">Cytoplasm</location>
    </subcellularLocation>
</comment>
<dbReference type="InterPro" id="IPR036388">
    <property type="entry name" value="WH-like_DNA-bd_sf"/>
</dbReference>
<evidence type="ECO:0000256" key="5">
    <source>
        <dbReference type="ARBA" id="ARBA00023163"/>
    </source>
</evidence>
<evidence type="ECO:0000256" key="1">
    <source>
        <dbReference type="ARBA" id="ARBA00022490"/>
    </source>
</evidence>
<keyword evidence="5 6" id="KW-0804">Transcription</keyword>
<feature type="domain" description="RNA polymerase sigma-70" evidence="8">
    <location>
        <begin position="268"/>
        <end position="294"/>
    </location>
</feature>
<dbReference type="Pfam" id="PF04539">
    <property type="entry name" value="Sigma70_r3"/>
    <property type="match status" value="1"/>
</dbReference>
<comment type="similarity">
    <text evidence="6">Belongs to the sigma-70 factor family. RpoS subfamily.</text>
</comment>
<evidence type="ECO:0000256" key="3">
    <source>
        <dbReference type="ARBA" id="ARBA00023082"/>
    </source>
</evidence>
<feature type="short sequence motif" description="Interaction with polymerase core subunit RpoC" evidence="6">
    <location>
        <begin position="99"/>
        <end position="102"/>
    </location>
</feature>
<dbReference type="InterPro" id="IPR014284">
    <property type="entry name" value="RNA_pol_sigma-70_dom"/>
</dbReference>
<dbReference type="PANTHER" id="PTHR30603">
    <property type="entry name" value="RNA POLYMERASE SIGMA FACTOR RPO"/>
    <property type="match status" value="1"/>
</dbReference>
<dbReference type="PROSITE" id="PS00715">
    <property type="entry name" value="SIGMA70_1"/>
    <property type="match status" value="1"/>
</dbReference>
<accession>A0A0A6S0Z5</accession>
<dbReference type="GO" id="GO:0006352">
    <property type="term" value="P:DNA-templated transcription initiation"/>
    <property type="evidence" value="ECO:0007669"/>
    <property type="project" value="UniProtKB-UniRule"/>
</dbReference>
<dbReference type="GO" id="GO:0003677">
    <property type="term" value="F:DNA binding"/>
    <property type="evidence" value="ECO:0007669"/>
    <property type="project" value="UniProtKB-UniRule"/>
</dbReference>
<dbReference type="Proteomes" id="UP000030428">
    <property type="component" value="Unassembled WGS sequence"/>
</dbReference>
<evidence type="ECO:0000259" key="8">
    <source>
        <dbReference type="PROSITE" id="PS00716"/>
    </source>
</evidence>
<dbReference type="Pfam" id="PF04542">
    <property type="entry name" value="Sigma70_r2"/>
    <property type="match status" value="1"/>
</dbReference>
<dbReference type="PRINTS" id="PR00046">
    <property type="entry name" value="SIGMA70FCT"/>
</dbReference>
<evidence type="ECO:0000256" key="4">
    <source>
        <dbReference type="ARBA" id="ARBA00023125"/>
    </source>
</evidence>
<dbReference type="InterPro" id="IPR000943">
    <property type="entry name" value="RNA_pol_sigma70"/>
</dbReference>
<keyword evidence="2 6" id="KW-0805">Transcription regulation</keyword>
<dbReference type="InterPro" id="IPR007630">
    <property type="entry name" value="RNA_pol_sigma70_r4"/>
</dbReference>
<feature type="region of interest" description="Sigma-70 factor domain-1" evidence="6">
    <location>
        <begin position="37"/>
        <end position="70"/>
    </location>
</feature>
<dbReference type="InterPro" id="IPR012761">
    <property type="entry name" value="RNA_pol_sigma_RpoS"/>
</dbReference>
<protein>
    <recommendedName>
        <fullName evidence="6">RNA polymerase sigma factor RpoS</fullName>
    </recommendedName>
    <alternativeName>
        <fullName evidence="6">Sigma S</fullName>
    </alternativeName>
    <alternativeName>
        <fullName evidence="6">Sigma-38</fullName>
    </alternativeName>
</protein>
<sequence length="312" mass="36221">MITVNDEIIEEFVDEFGGLEEELALSLQTDIANDNFNPIRLYLNEIGLYSLLSAKEEIEYARRVQQGDEKARHRMIEANLRLVVNIARKYMNRGLALLDLIEEGNLGLMRAVEKFDPEKGFRFSTYATWWIKQTMNRAIMNQNRTIRLPIHVLKEINACLRAFRSLSQTLEHEPKPKEVAQILDKSPEEVEKFLLLNQRVTSMDTPCINAPDNALIDSIDDEFNPDPMLLLQDEDQKKELQLCLSKLNDKQRIVIERRFGLGDREEATLEEVGKELGMTRERVRQIQITALKRLHEILTEQGLSVVDFVHFQ</sequence>
<dbReference type="PROSITE" id="PS00716">
    <property type="entry name" value="SIGMA70_2"/>
    <property type="match status" value="1"/>
</dbReference>
<dbReference type="NCBIfam" id="NF004207">
    <property type="entry name" value="PRK05657.1"/>
    <property type="match status" value="1"/>
</dbReference>
<dbReference type="InterPro" id="IPR013325">
    <property type="entry name" value="RNA_pol_sigma_r2"/>
</dbReference>
<feature type="domain" description="RNA polymerase sigma-70" evidence="7">
    <location>
        <begin position="99"/>
        <end position="112"/>
    </location>
</feature>
<feature type="region of interest" description="Sigma-70 factor domain-2" evidence="6">
    <location>
        <begin position="75"/>
        <end position="145"/>
    </location>
</feature>
<proteinExistence type="inferred from homology"/>
<feature type="region of interest" description="Sigma-70 factor domain-4" evidence="6">
    <location>
        <begin position="243"/>
        <end position="296"/>
    </location>
</feature>
<dbReference type="PANTHER" id="PTHR30603:SF67">
    <property type="entry name" value="RNA POLYMERASE SIGMA FACTOR RPOS"/>
    <property type="match status" value="1"/>
</dbReference>
<dbReference type="FunFam" id="1.10.601.10:FF:000001">
    <property type="entry name" value="RNA polymerase sigma factor SigA"/>
    <property type="match status" value="1"/>
</dbReference>
<dbReference type="InterPro" id="IPR009042">
    <property type="entry name" value="RNA_pol_sigma70_r1_2"/>
</dbReference>
<dbReference type="NCBIfam" id="TIGR02937">
    <property type="entry name" value="sigma70-ECF"/>
    <property type="match status" value="1"/>
</dbReference>
<keyword evidence="10" id="KW-1185">Reference proteome</keyword>